<dbReference type="KEGG" id="haz:A9404_04810"/>
<evidence type="ECO:0000256" key="1">
    <source>
        <dbReference type="ARBA" id="ARBA00022741"/>
    </source>
</evidence>
<name>A0A191ZFX5_9GAMM</name>
<dbReference type="PRINTS" id="PR01590">
    <property type="entry name" value="HTHFIS"/>
</dbReference>
<dbReference type="SUPFAM" id="SSF46689">
    <property type="entry name" value="Homeodomain-like"/>
    <property type="match status" value="1"/>
</dbReference>
<dbReference type="AlphaFoldDB" id="A0A191ZFX5"/>
<dbReference type="InterPro" id="IPR025943">
    <property type="entry name" value="Sigma_54_int_dom_ATP-bd_2"/>
</dbReference>
<dbReference type="SMART" id="SM00382">
    <property type="entry name" value="AAA"/>
    <property type="match status" value="1"/>
</dbReference>
<dbReference type="GO" id="GO:0006355">
    <property type="term" value="P:regulation of DNA-templated transcription"/>
    <property type="evidence" value="ECO:0007669"/>
    <property type="project" value="InterPro"/>
</dbReference>
<keyword evidence="4" id="KW-0238">DNA-binding</keyword>
<dbReference type="EMBL" id="CP016027">
    <property type="protein sequence ID" value="ANJ66784.1"/>
    <property type="molecule type" value="Genomic_DNA"/>
</dbReference>
<protein>
    <recommendedName>
        <fullName evidence="7">Sigma-54 factor interaction domain-containing protein</fullName>
    </recommendedName>
</protein>
<dbReference type="STRING" id="1860122.A9404_04810"/>
<dbReference type="CDD" id="cd00009">
    <property type="entry name" value="AAA"/>
    <property type="match status" value="1"/>
</dbReference>
<dbReference type="RefSeq" id="WP_066099146.1">
    <property type="nucleotide sequence ID" value="NZ_CP016027.1"/>
</dbReference>
<dbReference type="InterPro" id="IPR027417">
    <property type="entry name" value="P-loop_NTPase"/>
</dbReference>
<dbReference type="InterPro" id="IPR025662">
    <property type="entry name" value="Sigma_54_int_dom_ATP-bd_1"/>
</dbReference>
<feature type="domain" description="Sigma-54 factor interaction" evidence="7">
    <location>
        <begin position="204"/>
        <end position="432"/>
    </location>
</feature>
<dbReference type="InterPro" id="IPR002197">
    <property type="entry name" value="HTH_Fis"/>
</dbReference>
<dbReference type="FunFam" id="3.40.50.300:FF:000006">
    <property type="entry name" value="DNA-binding transcriptional regulator NtrC"/>
    <property type="match status" value="1"/>
</dbReference>
<keyword evidence="9" id="KW-1185">Reference proteome</keyword>
<dbReference type="SMART" id="SM00065">
    <property type="entry name" value="GAF"/>
    <property type="match status" value="1"/>
</dbReference>
<dbReference type="Gene3D" id="1.10.8.60">
    <property type="match status" value="1"/>
</dbReference>
<evidence type="ECO:0000256" key="3">
    <source>
        <dbReference type="ARBA" id="ARBA00023015"/>
    </source>
</evidence>
<dbReference type="PANTHER" id="PTHR32071:SF113">
    <property type="entry name" value="ALGINATE BIOSYNTHESIS TRANSCRIPTIONAL REGULATORY PROTEIN ALGB"/>
    <property type="match status" value="1"/>
</dbReference>
<dbReference type="Pfam" id="PF13185">
    <property type="entry name" value="GAF_2"/>
    <property type="match status" value="1"/>
</dbReference>
<dbReference type="InterPro" id="IPR002078">
    <property type="entry name" value="Sigma_54_int"/>
</dbReference>
<feature type="compositionally biased region" description="Basic and acidic residues" evidence="6">
    <location>
        <begin position="493"/>
        <end position="502"/>
    </location>
</feature>
<evidence type="ECO:0000259" key="7">
    <source>
        <dbReference type="PROSITE" id="PS50045"/>
    </source>
</evidence>
<feature type="region of interest" description="Disordered" evidence="6">
    <location>
        <begin position="482"/>
        <end position="502"/>
    </location>
</feature>
<dbReference type="InterPro" id="IPR058031">
    <property type="entry name" value="AAA_lid_NorR"/>
</dbReference>
<dbReference type="InterPro" id="IPR025944">
    <property type="entry name" value="Sigma_54_int_dom_CS"/>
</dbReference>
<proteinExistence type="predicted"/>
<keyword evidence="2" id="KW-0067">ATP-binding</keyword>
<dbReference type="Proteomes" id="UP000078596">
    <property type="component" value="Chromosome"/>
</dbReference>
<sequence length="557" mass="62581">MKHLTGTREVNSALLLEVSRLMSKSEASSGHKIRGVLSLLSRWANLHYGRIMLPNYGQRALEVAYSYGLPTDRIAAGKYTVPFDQGLTGFAWRTGQVALITDVLDEPIFIQRIAEPIEGSMAKIGFICIPVNIDGRVCGVLSIQRRANPRRSYSEDVDLLRIIASMIGPVLMNMRHKAQPVSYLPAQLDHDGDRFVRMSESNSIIGSSPSLLSAVKEIDQVKDSEAPIMLLGESGTGKEMFARMAHRESQRRDKPFICINCASIPEALLESELFGHEKGSFTGAYRRQKGKIEQAHEGTLFLDEIGDMPLDLQAKLLRVLQDKEIQAIGSDRPQHVNFRLITATHVNLAEAIRDGRFRLDLYYRINVIPIHLPALRKRPEDIGLLAQHFLDHYAQLYDRNVSFTQGVYEELRTYAWPGNIRQLQNVIERAVLKASGQLIGAEQIGSILQIERSMHQASQSQSPLRDDARPVLSARESDLYQARHSGFADPEQDPGREESAKRSYMRICDHDSEQIRAALIRTSGNQAQAARLLGMTARQFRYRLAKLGLNEEFQSVA</sequence>
<dbReference type="Gene3D" id="3.40.50.300">
    <property type="entry name" value="P-loop containing nucleotide triphosphate hydrolases"/>
    <property type="match status" value="1"/>
</dbReference>
<dbReference type="GO" id="GO:0005524">
    <property type="term" value="F:ATP binding"/>
    <property type="evidence" value="ECO:0007669"/>
    <property type="project" value="UniProtKB-KW"/>
</dbReference>
<evidence type="ECO:0000256" key="6">
    <source>
        <dbReference type="SAM" id="MobiDB-lite"/>
    </source>
</evidence>
<dbReference type="InterPro" id="IPR009057">
    <property type="entry name" value="Homeodomain-like_sf"/>
</dbReference>
<dbReference type="GO" id="GO:0043565">
    <property type="term" value="F:sequence-specific DNA binding"/>
    <property type="evidence" value="ECO:0007669"/>
    <property type="project" value="InterPro"/>
</dbReference>
<dbReference type="Gene3D" id="1.10.10.60">
    <property type="entry name" value="Homeodomain-like"/>
    <property type="match status" value="1"/>
</dbReference>
<dbReference type="Pfam" id="PF00158">
    <property type="entry name" value="Sigma54_activat"/>
    <property type="match status" value="1"/>
</dbReference>
<evidence type="ECO:0000256" key="4">
    <source>
        <dbReference type="ARBA" id="ARBA00023125"/>
    </source>
</evidence>
<gene>
    <name evidence="8" type="ORF">A9404_04810</name>
</gene>
<dbReference type="InterPro" id="IPR029016">
    <property type="entry name" value="GAF-like_dom_sf"/>
</dbReference>
<evidence type="ECO:0000256" key="5">
    <source>
        <dbReference type="ARBA" id="ARBA00023163"/>
    </source>
</evidence>
<dbReference type="PROSITE" id="PS00688">
    <property type="entry name" value="SIGMA54_INTERACT_3"/>
    <property type="match status" value="1"/>
</dbReference>
<dbReference type="OrthoDB" id="9804019at2"/>
<organism evidence="8 9">
    <name type="scientific">Halothiobacillus diazotrophicus</name>
    <dbReference type="NCBI Taxonomy" id="1860122"/>
    <lineage>
        <taxon>Bacteria</taxon>
        <taxon>Pseudomonadati</taxon>
        <taxon>Pseudomonadota</taxon>
        <taxon>Gammaproteobacteria</taxon>
        <taxon>Chromatiales</taxon>
        <taxon>Halothiobacillaceae</taxon>
        <taxon>Halothiobacillus</taxon>
    </lineage>
</organism>
<evidence type="ECO:0000313" key="8">
    <source>
        <dbReference type="EMBL" id="ANJ66784.1"/>
    </source>
</evidence>
<dbReference type="PROSITE" id="PS50045">
    <property type="entry name" value="SIGMA54_INTERACT_4"/>
    <property type="match status" value="1"/>
</dbReference>
<dbReference type="Gene3D" id="3.30.450.40">
    <property type="match status" value="1"/>
</dbReference>
<dbReference type="Pfam" id="PF02954">
    <property type="entry name" value="HTH_8"/>
    <property type="match status" value="1"/>
</dbReference>
<dbReference type="PROSITE" id="PS00675">
    <property type="entry name" value="SIGMA54_INTERACT_1"/>
    <property type="match status" value="1"/>
</dbReference>
<dbReference type="PANTHER" id="PTHR32071">
    <property type="entry name" value="TRANSCRIPTIONAL REGULATORY PROTEIN"/>
    <property type="match status" value="1"/>
</dbReference>
<accession>A0A191ZFX5</accession>
<dbReference type="SUPFAM" id="SSF52540">
    <property type="entry name" value="P-loop containing nucleoside triphosphate hydrolases"/>
    <property type="match status" value="1"/>
</dbReference>
<dbReference type="InterPro" id="IPR003593">
    <property type="entry name" value="AAA+_ATPase"/>
</dbReference>
<dbReference type="InterPro" id="IPR003018">
    <property type="entry name" value="GAF"/>
</dbReference>
<dbReference type="Pfam" id="PF25601">
    <property type="entry name" value="AAA_lid_14"/>
    <property type="match status" value="1"/>
</dbReference>
<keyword evidence="5" id="KW-0804">Transcription</keyword>
<dbReference type="SUPFAM" id="SSF55781">
    <property type="entry name" value="GAF domain-like"/>
    <property type="match status" value="1"/>
</dbReference>
<evidence type="ECO:0000313" key="9">
    <source>
        <dbReference type="Proteomes" id="UP000078596"/>
    </source>
</evidence>
<reference evidence="8 9" key="1">
    <citation type="submission" date="2016-06" db="EMBL/GenBank/DDBJ databases">
        <title>Insight into the functional genes involving in sulfur oxidation in Pearl River water.</title>
        <authorList>
            <person name="Luo J."/>
            <person name="Tan X."/>
            <person name="Lin W."/>
        </authorList>
    </citation>
    <scope>NUCLEOTIDE SEQUENCE [LARGE SCALE GENOMIC DNA]</scope>
    <source>
        <strain evidence="8 9">LS2</strain>
    </source>
</reference>
<evidence type="ECO:0000256" key="2">
    <source>
        <dbReference type="ARBA" id="ARBA00022840"/>
    </source>
</evidence>
<keyword evidence="3" id="KW-0805">Transcription regulation</keyword>
<dbReference type="PROSITE" id="PS00676">
    <property type="entry name" value="SIGMA54_INTERACT_2"/>
    <property type="match status" value="1"/>
</dbReference>
<keyword evidence="1" id="KW-0547">Nucleotide-binding</keyword>